<feature type="non-terminal residue" evidence="1">
    <location>
        <position position="99"/>
    </location>
</feature>
<accession>A0A7J0DVC8</accession>
<comment type="caution">
    <text evidence="1">The sequence shown here is derived from an EMBL/GenBank/DDBJ whole genome shotgun (WGS) entry which is preliminary data.</text>
</comment>
<evidence type="ECO:0000313" key="2">
    <source>
        <dbReference type="Proteomes" id="UP000585474"/>
    </source>
</evidence>
<dbReference type="AlphaFoldDB" id="A0A7J0DVC8"/>
<sequence length="99" mass="11044">MGQPWHTIARPCLRFLGNGQPWLKISGQWLTISRQWAAMAHICPAMAQFLGNGQALAHICSAMALIFLGNGLPWLKFLGNGSHFLGNDHPWHTFAQPWP</sequence>
<organism evidence="1 2">
    <name type="scientific">Actinidia rufa</name>
    <dbReference type="NCBI Taxonomy" id="165716"/>
    <lineage>
        <taxon>Eukaryota</taxon>
        <taxon>Viridiplantae</taxon>
        <taxon>Streptophyta</taxon>
        <taxon>Embryophyta</taxon>
        <taxon>Tracheophyta</taxon>
        <taxon>Spermatophyta</taxon>
        <taxon>Magnoliopsida</taxon>
        <taxon>eudicotyledons</taxon>
        <taxon>Gunneridae</taxon>
        <taxon>Pentapetalae</taxon>
        <taxon>asterids</taxon>
        <taxon>Ericales</taxon>
        <taxon>Actinidiaceae</taxon>
        <taxon>Actinidia</taxon>
    </lineage>
</organism>
<name>A0A7J0DVC8_9ERIC</name>
<evidence type="ECO:0000313" key="1">
    <source>
        <dbReference type="EMBL" id="GFS42543.1"/>
    </source>
</evidence>
<proteinExistence type="predicted"/>
<gene>
    <name evidence="1" type="ORF">Acr_00g0080410</name>
</gene>
<keyword evidence="2" id="KW-1185">Reference proteome</keyword>
<dbReference type="Proteomes" id="UP000585474">
    <property type="component" value="Unassembled WGS sequence"/>
</dbReference>
<protein>
    <submittedName>
        <fullName evidence="1">Uncharacterized protein</fullName>
    </submittedName>
</protein>
<reference evidence="2" key="1">
    <citation type="submission" date="2019-07" db="EMBL/GenBank/DDBJ databases">
        <title>De Novo Assembly of kiwifruit Actinidia rufa.</title>
        <authorList>
            <person name="Sugita-Konishi S."/>
            <person name="Sato K."/>
            <person name="Mori E."/>
            <person name="Abe Y."/>
            <person name="Kisaki G."/>
            <person name="Hamano K."/>
            <person name="Suezawa K."/>
            <person name="Otani M."/>
            <person name="Fukuda T."/>
            <person name="Manabe T."/>
            <person name="Gomi K."/>
            <person name="Tabuchi M."/>
            <person name="Akimitsu K."/>
            <person name="Kataoka I."/>
        </authorList>
    </citation>
    <scope>NUCLEOTIDE SEQUENCE [LARGE SCALE GENOMIC DNA]</scope>
    <source>
        <strain evidence="2">cv. Fuchu</strain>
    </source>
</reference>
<dbReference type="EMBL" id="BJWL01000401">
    <property type="protein sequence ID" value="GFS42543.1"/>
    <property type="molecule type" value="Genomic_DNA"/>
</dbReference>